<keyword evidence="3" id="KW-1185">Reference proteome</keyword>
<evidence type="ECO:0008006" key="4">
    <source>
        <dbReference type="Google" id="ProtNLM"/>
    </source>
</evidence>
<organism evidence="2 3">
    <name type="scientific">Streptomyces hyaluromycini</name>
    <dbReference type="NCBI Taxonomy" id="1377993"/>
    <lineage>
        <taxon>Bacteria</taxon>
        <taxon>Bacillati</taxon>
        <taxon>Actinomycetota</taxon>
        <taxon>Actinomycetes</taxon>
        <taxon>Kitasatosporales</taxon>
        <taxon>Streptomycetaceae</taxon>
        <taxon>Streptomyces</taxon>
    </lineage>
</organism>
<name>A0ABV1XCZ6_9ACTN</name>
<dbReference type="RefSeq" id="WP_350790755.1">
    <property type="nucleotide sequence ID" value="NZ_JBEPEK010000662.1"/>
</dbReference>
<evidence type="ECO:0000256" key="1">
    <source>
        <dbReference type="SAM" id="MobiDB-lite"/>
    </source>
</evidence>
<feature type="compositionally biased region" description="Basic and acidic residues" evidence="1">
    <location>
        <begin position="1"/>
        <end position="11"/>
    </location>
</feature>
<reference evidence="2 3" key="1">
    <citation type="submission" date="2024-06" db="EMBL/GenBank/DDBJ databases">
        <title>The Natural Products Discovery Center: Release of the First 8490 Sequenced Strains for Exploring Actinobacteria Biosynthetic Diversity.</title>
        <authorList>
            <person name="Kalkreuter E."/>
            <person name="Kautsar S.A."/>
            <person name="Yang D."/>
            <person name="Bader C.D."/>
            <person name="Teijaro C.N."/>
            <person name="Fluegel L."/>
            <person name="Davis C.M."/>
            <person name="Simpson J.R."/>
            <person name="Lauterbach L."/>
            <person name="Steele A.D."/>
            <person name="Gui C."/>
            <person name="Meng S."/>
            <person name="Li G."/>
            <person name="Viehrig K."/>
            <person name="Ye F."/>
            <person name="Su P."/>
            <person name="Kiefer A.F."/>
            <person name="Nichols A."/>
            <person name="Cepeda A.J."/>
            <person name="Yan W."/>
            <person name="Fan B."/>
            <person name="Jiang Y."/>
            <person name="Adhikari A."/>
            <person name="Zheng C.-J."/>
            <person name="Schuster L."/>
            <person name="Cowan T.M."/>
            <person name="Smanski M.J."/>
            <person name="Chevrette M.G."/>
            <person name="De Carvalho L.P.S."/>
            <person name="Shen B."/>
        </authorList>
    </citation>
    <scope>NUCLEOTIDE SEQUENCE [LARGE SCALE GENOMIC DNA]</scope>
    <source>
        <strain evidence="2 3">NPDC000234</strain>
    </source>
</reference>
<dbReference type="Proteomes" id="UP001474181">
    <property type="component" value="Unassembled WGS sequence"/>
</dbReference>
<comment type="caution">
    <text evidence="2">The sequence shown here is derived from an EMBL/GenBank/DDBJ whole genome shotgun (WGS) entry which is preliminary data.</text>
</comment>
<proteinExistence type="predicted"/>
<protein>
    <recommendedName>
        <fullName evidence="4">Transposase</fullName>
    </recommendedName>
</protein>
<dbReference type="EMBL" id="JBEPEK010000662">
    <property type="protein sequence ID" value="MER7186802.1"/>
    <property type="molecule type" value="Genomic_DNA"/>
</dbReference>
<evidence type="ECO:0000313" key="3">
    <source>
        <dbReference type="Proteomes" id="UP001474181"/>
    </source>
</evidence>
<gene>
    <name evidence="2" type="ORF">ABT404_46340</name>
</gene>
<evidence type="ECO:0000313" key="2">
    <source>
        <dbReference type="EMBL" id="MER7186802.1"/>
    </source>
</evidence>
<sequence length="57" mass="6266">MAHSLSREARHVRPRAACQAESPPATAAAPWQKDLLLQVSRTLELALPWNGRRPPVG</sequence>
<accession>A0ABV1XCZ6</accession>
<feature type="region of interest" description="Disordered" evidence="1">
    <location>
        <begin position="1"/>
        <end position="29"/>
    </location>
</feature>